<dbReference type="PANTHER" id="PTHR11206">
    <property type="entry name" value="MULTIDRUG RESISTANCE PROTEIN"/>
    <property type="match status" value="1"/>
</dbReference>
<feature type="region of interest" description="Disordered" evidence="2">
    <location>
        <begin position="209"/>
        <end position="232"/>
    </location>
</feature>
<evidence type="ECO:0000256" key="2">
    <source>
        <dbReference type="SAM" id="MobiDB-lite"/>
    </source>
</evidence>
<proteinExistence type="inferred from homology"/>
<evidence type="ECO:0000256" key="1">
    <source>
        <dbReference type="ARBA" id="ARBA00010199"/>
    </source>
</evidence>
<organism evidence="5 6">
    <name type="scientific">Trapa incisa</name>
    <dbReference type="NCBI Taxonomy" id="236973"/>
    <lineage>
        <taxon>Eukaryota</taxon>
        <taxon>Viridiplantae</taxon>
        <taxon>Streptophyta</taxon>
        <taxon>Embryophyta</taxon>
        <taxon>Tracheophyta</taxon>
        <taxon>Spermatophyta</taxon>
        <taxon>Magnoliopsida</taxon>
        <taxon>eudicotyledons</taxon>
        <taxon>Gunneridae</taxon>
        <taxon>Pentapetalae</taxon>
        <taxon>rosids</taxon>
        <taxon>malvids</taxon>
        <taxon>Myrtales</taxon>
        <taxon>Lythraceae</taxon>
        <taxon>Trapa</taxon>
    </lineage>
</organism>
<accession>A0AAN7JJC0</accession>
<name>A0AAN7JJC0_9MYRT</name>
<dbReference type="Pfam" id="PF01554">
    <property type="entry name" value="MatE"/>
    <property type="match status" value="1"/>
</dbReference>
<dbReference type="Proteomes" id="UP001345219">
    <property type="component" value="Chromosome 10"/>
</dbReference>
<dbReference type="GO" id="GO:0042910">
    <property type="term" value="F:xenobiotic transmembrane transporter activity"/>
    <property type="evidence" value="ECO:0007669"/>
    <property type="project" value="InterPro"/>
</dbReference>
<evidence type="ECO:0000313" key="6">
    <source>
        <dbReference type="Proteomes" id="UP001345219"/>
    </source>
</evidence>
<keyword evidence="4" id="KW-0732">Signal</keyword>
<sequence>MLMWIDLVIYLLISRTSLNPWHGASPSSILCGRRPLLTMAIPSCVSVCLQWWCSVLSTRIGQALGADQPSRAQLISIIGLTAATAFGISAAVLMAAVKSVWGRVYTEELQILELVSSTLPILGLSELGNSPSTAACGVLMGTARPKVGARINLFSFYLVGLTVAVAATFVFELGLRGLMFGLLASQFSCMCMMAYTLVQTDRKGQAKRAEELTSAAGDGKQKTDLETSLLSD</sequence>
<dbReference type="InterPro" id="IPR002528">
    <property type="entry name" value="MATE_fam"/>
</dbReference>
<feature type="transmembrane region" description="Helical" evidence="3">
    <location>
        <begin position="177"/>
        <end position="198"/>
    </location>
</feature>
<feature type="transmembrane region" description="Helical" evidence="3">
    <location>
        <begin position="74"/>
        <end position="97"/>
    </location>
</feature>
<reference evidence="5 6" key="1">
    <citation type="journal article" date="2023" name="Hortic Res">
        <title>Pangenome of water caltrop reveals structural variations and asymmetric subgenome divergence after allopolyploidization.</title>
        <authorList>
            <person name="Zhang X."/>
            <person name="Chen Y."/>
            <person name="Wang L."/>
            <person name="Yuan Y."/>
            <person name="Fang M."/>
            <person name="Shi L."/>
            <person name="Lu R."/>
            <person name="Comes H.P."/>
            <person name="Ma Y."/>
            <person name="Chen Y."/>
            <person name="Huang G."/>
            <person name="Zhou Y."/>
            <person name="Zheng Z."/>
            <person name="Qiu Y."/>
        </authorList>
    </citation>
    <scope>NUCLEOTIDE SEQUENCE [LARGE SCALE GENOMIC DNA]</scope>
    <source>
        <tissue evidence="5">Roots</tissue>
    </source>
</reference>
<comment type="similarity">
    <text evidence="1">Belongs to the multi antimicrobial extrusion (MATE) (TC 2.A.66.1) family.</text>
</comment>
<keyword evidence="3" id="KW-0472">Membrane</keyword>
<feature type="transmembrane region" description="Helical" evidence="3">
    <location>
        <begin position="151"/>
        <end position="171"/>
    </location>
</feature>
<keyword evidence="3" id="KW-1133">Transmembrane helix</keyword>
<protein>
    <submittedName>
        <fullName evidence="5">Uncharacterized protein</fullName>
    </submittedName>
</protein>
<gene>
    <name evidence="5" type="ORF">SAY87_012224</name>
</gene>
<evidence type="ECO:0000256" key="4">
    <source>
        <dbReference type="SAM" id="SignalP"/>
    </source>
</evidence>
<dbReference type="GO" id="GO:0016020">
    <property type="term" value="C:membrane"/>
    <property type="evidence" value="ECO:0007669"/>
    <property type="project" value="InterPro"/>
</dbReference>
<comment type="caution">
    <text evidence="5">The sequence shown here is derived from an EMBL/GenBank/DDBJ whole genome shotgun (WGS) entry which is preliminary data.</text>
</comment>
<dbReference type="GO" id="GO:0015297">
    <property type="term" value="F:antiporter activity"/>
    <property type="evidence" value="ECO:0007669"/>
    <property type="project" value="InterPro"/>
</dbReference>
<evidence type="ECO:0000313" key="5">
    <source>
        <dbReference type="EMBL" id="KAK4745912.1"/>
    </source>
</evidence>
<feature type="signal peptide" evidence="4">
    <location>
        <begin position="1"/>
        <end position="18"/>
    </location>
</feature>
<evidence type="ECO:0000256" key="3">
    <source>
        <dbReference type="SAM" id="Phobius"/>
    </source>
</evidence>
<dbReference type="EMBL" id="JAXIOK010000021">
    <property type="protein sequence ID" value="KAK4745912.1"/>
    <property type="molecule type" value="Genomic_DNA"/>
</dbReference>
<keyword evidence="3" id="KW-0812">Transmembrane</keyword>
<keyword evidence="6" id="KW-1185">Reference proteome</keyword>
<dbReference type="AlphaFoldDB" id="A0AAN7JJC0"/>
<feature type="chain" id="PRO_5043025747" evidence="4">
    <location>
        <begin position="19"/>
        <end position="232"/>
    </location>
</feature>